<dbReference type="Gene3D" id="3.40.140.10">
    <property type="entry name" value="Cytidine Deaminase, domain 2"/>
    <property type="match status" value="1"/>
</dbReference>
<sequence>MDEYKKLSIKDWAVEDRPREKLMYKGVKSLSSAELLAIIIGSGNRRQSAVELSKSILSQCDNDLNLLAKKNIQDLIKIPGIGEAKAIGIISALELGRRQKAFPSKQKQKITCSQDAFEIISPYVENLGHEEFWVIFLNQANKIVEIKNVSSGGITGTVFDVRLVFKDALLLEATNLILCHNHPSGNLQPSNADKDVTSKAREAGKLMSISVVDHLIIADNQFFSFADEGLI</sequence>
<dbReference type="GO" id="GO:0008237">
    <property type="term" value="F:metallopeptidase activity"/>
    <property type="evidence" value="ECO:0007669"/>
    <property type="project" value="UniProtKB-KW"/>
</dbReference>
<organism evidence="8 9">
    <name type="scientific">Labilibaculum antarcticum</name>
    <dbReference type="NCBI Taxonomy" id="1717717"/>
    <lineage>
        <taxon>Bacteria</taxon>
        <taxon>Pseudomonadati</taxon>
        <taxon>Bacteroidota</taxon>
        <taxon>Bacteroidia</taxon>
        <taxon>Marinilabiliales</taxon>
        <taxon>Marinifilaceae</taxon>
        <taxon>Labilibaculum</taxon>
    </lineage>
</organism>
<dbReference type="GO" id="GO:0006508">
    <property type="term" value="P:proteolysis"/>
    <property type="evidence" value="ECO:0007669"/>
    <property type="project" value="UniProtKB-KW"/>
</dbReference>
<dbReference type="CDD" id="cd08071">
    <property type="entry name" value="MPN_DUF2466"/>
    <property type="match status" value="1"/>
</dbReference>
<keyword evidence="5" id="KW-0482">Metalloprotease</keyword>
<dbReference type="OrthoDB" id="9804482at2"/>
<dbReference type="NCBIfam" id="TIGR00608">
    <property type="entry name" value="radc"/>
    <property type="match status" value="1"/>
</dbReference>
<keyword evidence="3" id="KW-0378">Hydrolase</keyword>
<dbReference type="InterPro" id="IPR001405">
    <property type="entry name" value="UPF0758"/>
</dbReference>
<dbReference type="PROSITE" id="PS01302">
    <property type="entry name" value="UPF0758"/>
    <property type="match status" value="1"/>
</dbReference>
<dbReference type="KEGG" id="mbas:ALGA_1428"/>
<dbReference type="PANTHER" id="PTHR30471:SF3">
    <property type="entry name" value="UPF0758 PROTEIN YEES-RELATED"/>
    <property type="match status" value="1"/>
</dbReference>
<dbReference type="NCBIfam" id="NF000642">
    <property type="entry name" value="PRK00024.1"/>
    <property type="match status" value="1"/>
</dbReference>
<evidence type="ECO:0000256" key="5">
    <source>
        <dbReference type="ARBA" id="ARBA00023049"/>
    </source>
</evidence>
<dbReference type="AlphaFoldDB" id="A0A1Y1CHP7"/>
<dbReference type="Proteomes" id="UP000218267">
    <property type="component" value="Chromosome"/>
</dbReference>
<dbReference type="PROSITE" id="PS50249">
    <property type="entry name" value="MPN"/>
    <property type="match status" value="1"/>
</dbReference>
<evidence type="ECO:0000256" key="1">
    <source>
        <dbReference type="ARBA" id="ARBA00022670"/>
    </source>
</evidence>
<evidence type="ECO:0000313" key="8">
    <source>
        <dbReference type="EMBL" id="BAX79810.1"/>
    </source>
</evidence>
<dbReference type="Pfam" id="PF04002">
    <property type="entry name" value="RadC"/>
    <property type="match status" value="1"/>
</dbReference>
<keyword evidence="1" id="KW-0645">Protease</keyword>
<evidence type="ECO:0000313" key="9">
    <source>
        <dbReference type="Proteomes" id="UP000218267"/>
    </source>
</evidence>
<reference evidence="9" key="2">
    <citation type="journal article" date="2020" name="Antonie Van Leeuwenhoek">
        <title>Labilibaculum antarcticum sp. nov., a novel facultative anaerobic, psychrotorelant bacterium isolated from marine sediment of Antarctica.</title>
        <authorList>
            <person name="Watanabe M."/>
            <person name="Kojima H."/>
            <person name="Fukui M."/>
        </authorList>
    </citation>
    <scope>NUCLEOTIDE SEQUENCE [LARGE SCALE GENOMIC DNA]</scope>
    <source>
        <strain evidence="9">SPP2</strain>
    </source>
</reference>
<dbReference type="InterPro" id="IPR037518">
    <property type="entry name" value="MPN"/>
</dbReference>
<evidence type="ECO:0000256" key="2">
    <source>
        <dbReference type="ARBA" id="ARBA00022723"/>
    </source>
</evidence>
<protein>
    <recommendedName>
        <fullName evidence="7">MPN domain-containing protein</fullName>
    </recommendedName>
</protein>
<reference evidence="8 9" key="1">
    <citation type="journal article" date="2018" name="Mar. Genomics">
        <title>Complete genome sequence of Marinifilaceae bacterium strain SPP2, isolated from the Antarctic marine sediment.</title>
        <authorList>
            <person name="Watanabe M."/>
            <person name="Kojima H."/>
            <person name="Fukui M."/>
        </authorList>
    </citation>
    <scope>NUCLEOTIDE SEQUENCE [LARGE SCALE GENOMIC DNA]</scope>
    <source>
        <strain evidence="8 9">SPP2</strain>
    </source>
</reference>
<evidence type="ECO:0000256" key="4">
    <source>
        <dbReference type="ARBA" id="ARBA00022833"/>
    </source>
</evidence>
<keyword evidence="4" id="KW-0862">Zinc</keyword>
<dbReference type="InterPro" id="IPR046778">
    <property type="entry name" value="UPF0758_N"/>
</dbReference>
<comment type="similarity">
    <text evidence="6">Belongs to the UPF0758 family.</text>
</comment>
<evidence type="ECO:0000259" key="7">
    <source>
        <dbReference type="PROSITE" id="PS50249"/>
    </source>
</evidence>
<dbReference type="RefSeq" id="WP_096428694.1">
    <property type="nucleotide sequence ID" value="NZ_AP018042.1"/>
</dbReference>
<name>A0A1Y1CHP7_9BACT</name>
<accession>A0A1Y1CHP7</accession>
<keyword evidence="2" id="KW-0479">Metal-binding</keyword>
<gene>
    <name evidence="8" type="ORF">ALGA_1428</name>
</gene>
<feature type="domain" description="MPN" evidence="7">
    <location>
        <begin position="109"/>
        <end position="231"/>
    </location>
</feature>
<proteinExistence type="inferred from homology"/>
<evidence type="ECO:0000256" key="6">
    <source>
        <dbReference type="RuleBase" id="RU003797"/>
    </source>
</evidence>
<dbReference type="InterPro" id="IPR020891">
    <property type="entry name" value="UPF0758_CS"/>
</dbReference>
<dbReference type="PANTHER" id="PTHR30471">
    <property type="entry name" value="DNA REPAIR PROTEIN RADC"/>
    <property type="match status" value="1"/>
</dbReference>
<dbReference type="GO" id="GO:0046872">
    <property type="term" value="F:metal ion binding"/>
    <property type="evidence" value="ECO:0007669"/>
    <property type="project" value="UniProtKB-KW"/>
</dbReference>
<dbReference type="InterPro" id="IPR025657">
    <property type="entry name" value="RadC_JAB"/>
</dbReference>
<dbReference type="EMBL" id="AP018042">
    <property type="protein sequence ID" value="BAX79810.1"/>
    <property type="molecule type" value="Genomic_DNA"/>
</dbReference>
<evidence type="ECO:0000256" key="3">
    <source>
        <dbReference type="ARBA" id="ARBA00022801"/>
    </source>
</evidence>
<keyword evidence="9" id="KW-1185">Reference proteome</keyword>
<dbReference type="Pfam" id="PF20582">
    <property type="entry name" value="UPF0758_N"/>
    <property type="match status" value="1"/>
</dbReference>